<proteinExistence type="predicted"/>
<dbReference type="EMBL" id="UZAF01000038">
    <property type="protein sequence ID" value="VDO04355.1"/>
    <property type="molecule type" value="Genomic_DNA"/>
</dbReference>
<name>A0A0N4VS27_HAEPC</name>
<evidence type="ECO:0000313" key="3">
    <source>
        <dbReference type="WBParaSite" id="HPLM_0000008601-mRNA-1"/>
    </source>
</evidence>
<dbReference type="Proteomes" id="UP000268014">
    <property type="component" value="Unassembled WGS sequence"/>
</dbReference>
<keyword evidence="2" id="KW-1185">Reference proteome</keyword>
<reference evidence="1 2" key="2">
    <citation type="submission" date="2018-11" db="EMBL/GenBank/DDBJ databases">
        <authorList>
            <consortium name="Pathogen Informatics"/>
        </authorList>
    </citation>
    <scope>NUCLEOTIDE SEQUENCE [LARGE SCALE GENOMIC DNA]</scope>
    <source>
        <strain evidence="1 2">MHpl1</strain>
    </source>
</reference>
<reference evidence="3" key="1">
    <citation type="submission" date="2017-02" db="UniProtKB">
        <authorList>
            <consortium name="WormBaseParasite"/>
        </authorList>
    </citation>
    <scope>IDENTIFICATION</scope>
</reference>
<sequence length="87" mass="9709">MVTMVFIGGLASVDTTKRLLERENLTSKEALEAGEAFERKVDDLFHIYYVEWRTEILKNGSIGGGHAGAISWMLTEYAIPSENRGNC</sequence>
<accession>A0A0N4VS27</accession>
<dbReference type="WBParaSite" id="HPLM_0000008601-mRNA-1">
    <property type="protein sequence ID" value="HPLM_0000008601-mRNA-1"/>
    <property type="gene ID" value="HPLM_0000008601"/>
</dbReference>
<gene>
    <name evidence="1" type="ORF">HPLM_LOCUS87</name>
</gene>
<protein>
    <submittedName>
        <fullName evidence="3">DUF2235 domain-containing protein</fullName>
    </submittedName>
</protein>
<evidence type="ECO:0000313" key="2">
    <source>
        <dbReference type="Proteomes" id="UP000268014"/>
    </source>
</evidence>
<evidence type="ECO:0000313" key="1">
    <source>
        <dbReference type="EMBL" id="VDO04355.1"/>
    </source>
</evidence>
<organism evidence="3">
    <name type="scientific">Haemonchus placei</name>
    <name type="common">Barber's pole worm</name>
    <dbReference type="NCBI Taxonomy" id="6290"/>
    <lineage>
        <taxon>Eukaryota</taxon>
        <taxon>Metazoa</taxon>
        <taxon>Ecdysozoa</taxon>
        <taxon>Nematoda</taxon>
        <taxon>Chromadorea</taxon>
        <taxon>Rhabditida</taxon>
        <taxon>Rhabditina</taxon>
        <taxon>Rhabditomorpha</taxon>
        <taxon>Strongyloidea</taxon>
        <taxon>Trichostrongylidae</taxon>
        <taxon>Haemonchus</taxon>
    </lineage>
</organism>
<dbReference type="AlphaFoldDB" id="A0A0N4VS27"/>